<evidence type="ECO:0000313" key="2">
    <source>
        <dbReference type="Proteomes" id="UP000253562"/>
    </source>
</evidence>
<sequence>MEGRACVEYRGCRANELHATTRGIWEAGCNRDKSTTLYPGSLKIVDEAILSTKLTQILGWDIGGAQVASYLNKSGRITVEDGDGYSSANAVTHSPKLIFCDPFWSEKAEVTNVQGLLEQEPHVIVWYPISENTEGFRKWLSVETHSFIEVHFRHWKANRLGWAGQDSRGAGLMMKGLNDESFTQAVTLARTLKNIFEGQTHSGKPRKGKNGKTIVPQDRTLSLRVTASW</sequence>
<organism evidence="1 2">
    <name type="scientific">Bremerella cremea</name>
    <dbReference type="NCBI Taxonomy" id="1031537"/>
    <lineage>
        <taxon>Bacteria</taxon>
        <taxon>Pseudomonadati</taxon>
        <taxon>Planctomycetota</taxon>
        <taxon>Planctomycetia</taxon>
        <taxon>Pirellulales</taxon>
        <taxon>Pirellulaceae</taxon>
        <taxon>Bremerella</taxon>
    </lineage>
</organism>
<keyword evidence="1" id="KW-0808">Transferase</keyword>
<gene>
    <name evidence="1" type="ORF">DTL42_14145</name>
</gene>
<accession>A0A368KRY6</accession>
<dbReference type="Proteomes" id="UP000253562">
    <property type="component" value="Unassembled WGS sequence"/>
</dbReference>
<comment type="caution">
    <text evidence="1">The sequence shown here is derived from an EMBL/GenBank/DDBJ whole genome shotgun (WGS) entry which is preliminary data.</text>
</comment>
<dbReference type="Gene3D" id="3.40.50.150">
    <property type="entry name" value="Vaccinia Virus protein VP39"/>
    <property type="match status" value="1"/>
</dbReference>
<reference evidence="1 2" key="1">
    <citation type="submission" date="2018-07" db="EMBL/GenBank/DDBJ databases">
        <title>Comparative genomes isolates from brazilian mangrove.</title>
        <authorList>
            <person name="De Araujo J.E."/>
            <person name="Taketani R.G."/>
            <person name="Silva M.C.P."/>
            <person name="Lourenco M.V."/>
            <person name="Oliveira V.M."/>
            <person name="Andreote F.D."/>
        </authorList>
    </citation>
    <scope>NUCLEOTIDE SEQUENCE [LARGE SCALE GENOMIC DNA]</scope>
    <source>
        <strain evidence="1 2">HEX PRIS-MGV</strain>
    </source>
</reference>
<evidence type="ECO:0000313" key="1">
    <source>
        <dbReference type="EMBL" id="RCS47657.1"/>
    </source>
</evidence>
<dbReference type="AlphaFoldDB" id="A0A368KRY6"/>
<keyword evidence="1" id="KW-0489">Methyltransferase</keyword>
<dbReference type="GO" id="GO:0032259">
    <property type="term" value="P:methylation"/>
    <property type="evidence" value="ECO:0007669"/>
    <property type="project" value="UniProtKB-KW"/>
</dbReference>
<dbReference type="InterPro" id="IPR029063">
    <property type="entry name" value="SAM-dependent_MTases_sf"/>
</dbReference>
<dbReference type="GO" id="GO:0008168">
    <property type="term" value="F:methyltransferase activity"/>
    <property type="evidence" value="ECO:0007669"/>
    <property type="project" value="UniProtKB-KW"/>
</dbReference>
<protein>
    <submittedName>
        <fullName evidence="1">23S rRNA (Adenine(2030)-N(6))-methyltransferase RlmJ</fullName>
    </submittedName>
</protein>
<name>A0A368KRY6_9BACT</name>
<proteinExistence type="predicted"/>
<dbReference type="EMBL" id="QPEX01000028">
    <property type="protein sequence ID" value="RCS47657.1"/>
    <property type="molecule type" value="Genomic_DNA"/>
</dbReference>